<dbReference type="SMART" id="SM00228">
    <property type="entry name" value="PDZ"/>
    <property type="match status" value="2"/>
</dbReference>
<dbReference type="OrthoDB" id="51259at2759"/>
<keyword evidence="1" id="KW-0863">Zinc-finger</keyword>
<feature type="region of interest" description="Disordered" evidence="2">
    <location>
        <begin position="315"/>
        <end position="336"/>
    </location>
</feature>
<dbReference type="InterPro" id="IPR001478">
    <property type="entry name" value="PDZ"/>
</dbReference>
<dbReference type="Proteomes" id="UP000693970">
    <property type="component" value="Unassembled WGS sequence"/>
</dbReference>
<feature type="region of interest" description="Disordered" evidence="2">
    <location>
        <begin position="1"/>
        <end position="21"/>
    </location>
</feature>
<feature type="region of interest" description="Disordered" evidence="2">
    <location>
        <begin position="93"/>
        <end position="112"/>
    </location>
</feature>
<dbReference type="InterPro" id="IPR013137">
    <property type="entry name" value="Znf_TFIIB"/>
</dbReference>
<feature type="compositionally biased region" description="Acidic residues" evidence="2">
    <location>
        <begin position="467"/>
        <end position="478"/>
    </location>
</feature>
<dbReference type="EMBL" id="JAGRRH010000015">
    <property type="protein sequence ID" value="KAG7355691.1"/>
    <property type="molecule type" value="Genomic_DNA"/>
</dbReference>
<evidence type="ECO:0000259" key="4">
    <source>
        <dbReference type="PROSITE" id="PS51134"/>
    </source>
</evidence>
<keyword evidence="6" id="KW-1185">Reference proteome</keyword>
<dbReference type="GO" id="GO:0008270">
    <property type="term" value="F:zinc ion binding"/>
    <property type="evidence" value="ECO:0007669"/>
    <property type="project" value="UniProtKB-KW"/>
</dbReference>
<comment type="caution">
    <text evidence="5">The sequence shown here is derived from an EMBL/GenBank/DDBJ whole genome shotgun (WGS) entry which is preliminary data.</text>
</comment>
<evidence type="ECO:0000259" key="3">
    <source>
        <dbReference type="PROSITE" id="PS50106"/>
    </source>
</evidence>
<organism evidence="5 6">
    <name type="scientific">Nitzschia inconspicua</name>
    <dbReference type="NCBI Taxonomy" id="303405"/>
    <lineage>
        <taxon>Eukaryota</taxon>
        <taxon>Sar</taxon>
        <taxon>Stramenopiles</taxon>
        <taxon>Ochrophyta</taxon>
        <taxon>Bacillariophyta</taxon>
        <taxon>Bacillariophyceae</taxon>
        <taxon>Bacillariophycidae</taxon>
        <taxon>Bacillariales</taxon>
        <taxon>Bacillariaceae</taxon>
        <taxon>Nitzschia</taxon>
    </lineage>
</organism>
<evidence type="ECO:0000313" key="5">
    <source>
        <dbReference type="EMBL" id="KAG7355691.1"/>
    </source>
</evidence>
<reference evidence="5" key="2">
    <citation type="submission" date="2021-04" db="EMBL/GenBank/DDBJ databases">
        <authorList>
            <person name="Podell S."/>
        </authorList>
    </citation>
    <scope>NUCLEOTIDE SEQUENCE</scope>
    <source>
        <strain evidence="5">Hildebrandi</strain>
    </source>
</reference>
<dbReference type="PROSITE" id="PS51134">
    <property type="entry name" value="ZF_TFIIB"/>
    <property type="match status" value="3"/>
</dbReference>
<feature type="region of interest" description="Disordered" evidence="2">
    <location>
        <begin position="426"/>
        <end position="478"/>
    </location>
</feature>
<gene>
    <name evidence="5" type="ORF">IV203_000377</name>
</gene>
<evidence type="ECO:0000313" key="6">
    <source>
        <dbReference type="Proteomes" id="UP000693970"/>
    </source>
</evidence>
<keyword evidence="1" id="KW-0862">Zinc</keyword>
<feature type="domain" description="PDZ" evidence="3">
    <location>
        <begin position="349"/>
        <end position="430"/>
    </location>
</feature>
<accession>A0A9K3PQM3</accession>
<evidence type="ECO:0000256" key="2">
    <source>
        <dbReference type="SAM" id="MobiDB-lite"/>
    </source>
</evidence>
<dbReference type="AlphaFoldDB" id="A0A9K3PQM3"/>
<feature type="domain" description="TFIIB-type" evidence="4">
    <location>
        <begin position="177"/>
        <end position="209"/>
    </location>
</feature>
<name>A0A9K3PQM3_9STRA</name>
<protein>
    <submittedName>
        <fullName evidence="5">TFIIB zinc-binding protein</fullName>
    </submittedName>
</protein>
<feature type="domain" description="TFIIB-type" evidence="4">
    <location>
        <begin position="225"/>
        <end position="257"/>
    </location>
</feature>
<feature type="compositionally biased region" description="Basic and acidic residues" evidence="2">
    <location>
        <begin position="321"/>
        <end position="336"/>
    </location>
</feature>
<feature type="domain" description="TFIIB-type" evidence="4">
    <location>
        <begin position="132"/>
        <end position="165"/>
    </location>
</feature>
<dbReference type="PROSITE" id="PS50106">
    <property type="entry name" value="PDZ"/>
    <property type="match status" value="1"/>
</dbReference>
<proteinExistence type="predicted"/>
<sequence length="489" mass="54085">MSDEENNLTKTVTVKRSGKKKSSYVVGEQDGYYYVAECPNKARVRPGDRILGINGISSDEFMDEDDANDLIDSIRITVVPQDKLDEYDELNGGAEAADEEDSGEFDREESRKVNSIVPVPAPSFGRGRDDGPKVYHCNNCDHDNEDLSEDEDGDLVCEECGHVIEPQAPEADNGAGTIHICHQCGKENHDLQPDEDGDLVCQECGHVIPEEQGGEEQDGELRREIPYECPDCEHITINPEPDEEGDRICEECGCILPEKYHCNCENCGYENIDPEPDEDGAYLCENCGEELEVEEAEMTGADKLNAMRDEVQGEAAEGQEFDERGKPLTNPEGKKLTPADMFNPGDVITVTVGKSDPRQDSGLKIEERNGKYYVRKVPSGGLFAKTPVIAGDKILELNGKDHHEYKNVNELKKVLKDEERITVVVLRKDPEASESSASSVNYDELNPITPDGDIEDEDDTSGRDNEARDDDTIGYDGDDCGCAWCPDCN</sequence>
<evidence type="ECO:0000256" key="1">
    <source>
        <dbReference type="PROSITE-ProRule" id="PRU00469"/>
    </source>
</evidence>
<reference evidence="5" key="1">
    <citation type="journal article" date="2021" name="Sci. Rep.">
        <title>Diploid genomic architecture of Nitzschia inconspicua, an elite biomass production diatom.</title>
        <authorList>
            <person name="Oliver A."/>
            <person name="Podell S."/>
            <person name="Pinowska A."/>
            <person name="Traller J.C."/>
            <person name="Smith S.R."/>
            <person name="McClure R."/>
            <person name="Beliaev A."/>
            <person name="Bohutskyi P."/>
            <person name="Hill E.A."/>
            <person name="Rabines A."/>
            <person name="Zheng H."/>
            <person name="Allen L.Z."/>
            <person name="Kuo A."/>
            <person name="Grigoriev I.V."/>
            <person name="Allen A.E."/>
            <person name="Hazlebeck D."/>
            <person name="Allen E.E."/>
        </authorList>
    </citation>
    <scope>NUCLEOTIDE SEQUENCE</scope>
    <source>
        <strain evidence="5">Hildebrandi</strain>
    </source>
</reference>
<keyword evidence="1" id="KW-0479">Metal-binding</keyword>